<dbReference type="SUPFAM" id="SSF53300">
    <property type="entry name" value="vWA-like"/>
    <property type="match status" value="1"/>
</dbReference>
<dbReference type="PROSITE" id="PS50234">
    <property type="entry name" value="VWFA"/>
    <property type="match status" value="1"/>
</dbReference>
<dbReference type="PROSITE" id="PS51257">
    <property type="entry name" value="PROKAR_LIPOPROTEIN"/>
    <property type="match status" value="1"/>
</dbReference>
<dbReference type="Pfam" id="PF00092">
    <property type="entry name" value="VWA"/>
    <property type="match status" value="1"/>
</dbReference>
<feature type="compositionally biased region" description="Low complexity" evidence="1">
    <location>
        <begin position="51"/>
        <end position="63"/>
    </location>
</feature>
<gene>
    <name evidence="3" type="ORF">MNBD_ACTINO02-2704</name>
</gene>
<dbReference type="InterPro" id="IPR036465">
    <property type="entry name" value="vWFA_dom_sf"/>
</dbReference>
<evidence type="ECO:0000256" key="1">
    <source>
        <dbReference type="SAM" id="MobiDB-lite"/>
    </source>
</evidence>
<evidence type="ECO:0000313" key="3">
    <source>
        <dbReference type="EMBL" id="VAW03634.1"/>
    </source>
</evidence>
<feature type="compositionally biased region" description="Low complexity" evidence="1">
    <location>
        <begin position="32"/>
        <end position="44"/>
    </location>
</feature>
<dbReference type="SMART" id="SM00327">
    <property type="entry name" value="VWA"/>
    <property type="match status" value="1"/>
</dbReference>
<dbReference type="EMBL" id="UOEK01000263">
    <property type="protein sequence ID" value="VAW03634.1"/>
    <property type="molecule type" value="Genomic_DNA"/>
</dbReference>
<evidence type="ECO:0000259" key="2">
    <source>
        <dbReference type="PROSITE" id="PS50234"/>
    </source>
</evidence>
<dbReference type="PANTHER" id="PTHR10579">
    <property type="entry name" value="CALCIUM-ACTIVATED CHLORIDE CHANNEL REGULATOR"/>
    <property type="match status" value="1"/>
</dbReference>
<dbReference type="Pfam" id="PF12450">
    <property type="entry name" value="vWF_A"/>
    <property type="match status" value="1"/>
</dbReference>
<name>A0A3B0T463_9ZZZZ</name>
<dbReference type="InterPro" id="IPR022156">
    <property type="entry name" value="Uncharacterised_YfbK_N"/>
</dbReference>
<dbReference type="InterPro" id="IPR002035">
    <property type="entry name" value="VWF_A"/>
</dbReference>
<dbReference type="PANTHER" id="PTHR10579:SF43">
    <property type="entry name" value="ZINC FINGER (C3HC4-TYPE RING FINGER) FAMILY PROTEIN"/>
    <property type="match status" value="1"/>
</dbReference>
<proteinExistence type="predicted"/>
<accession>A0A3B0T463</accession>
<feature type="domain" description="VWFA" evidence="2">
    <location>
        <begin position="208"/>
        <end position="386"/>
    </location>
</feature>
<feature type="compositionally biased region" description="Basic and acidic residues" evidence="1">
    <location>
        <begin position="76"/>
        <end position="90"/>
    </location>
</feature>
<feature type="region of interest" description="Disordered" evidence="1">
    <location>
        <begin position="21"/>
        <end position="100"/>
    </location>
</feature>
<dbReference type="Pfam" id="PF12034">
    <property type="entry name" value="YfbK_C"/>
    <property type="match status" value="1"/>
</dbReference>
<dbReference type="InterPro" id="IPR021908">
    <property type="entry name" value="YfbK_C"/>
</dbReference>
<dbReference type="AlphaFoldDB" id="A0A3B0T463"/>
<dbReference type="Gene3D" id="3.40.50.410">
    <property type="entry name" value="von Willebrand factor, type A domain"/>
    <property type="match status" value="1"/>
</dbReference>
<sequence>MKRILTLTMTLALVAAACSGATETGERPGTIAVATTSAPATGGTPDRERSGSATTTGAPSSQSDSLIAIGTSPAQETDKRDGAIREERGSRSSYRVDPNDVTFQDYGENPYVETDRDNLSTFAVDVDTGSYTVMRGYWNKGLTPPAASVRPEEYINFFDAGYDAPDGGVFAVYADGAPTPFLDYGEDILVRIGIKGAQVDARRRPNVNLTFVIDTSGSMEQDDRLGLVQDSLAVLLNELGPDDTIAIVAYNTSARVVAEPTRADERRDLQRAIDELHPGGSTNAEDGLILGYDIAEQMYNSDEVNKVILLSDGVANVGETGPGGIFERIEQSATNGIDLLTVGVGFGSFNDVLLEQLADTANGQYRYIDTIDEADRVFRDNLLGTLITIARNVKVQVDFDPDVVKSYRLVGFENRDVADRDFRDDRVDGGEIGAGHSVTALYEIELVDGARRDILGTVSVRWESVDSRDINEISGDIELDLIANRWADADPRFRLAATVAAFAEQMREGRFARSFDLEDVYDEIDALSNELDDSDVSELRRIVRDFMRDL</sequence>
<dbReference type="InterPro" id="IPR051266">
    <property type="entry name" value="CLCR"/>
</dbReference>
<protein>
    <submittedName>
        <fullName evidence="3">von Willebrand factor type A domain protein</fullName>
    </submittedName>
</protein>
<reference evidence="3" key="1">
    <citation type="submission" date="2018-06" db="EMBL/GenBank/DDBJ databases">
        <authorList>
            <person name="Zhirakovskaya E."/>
        </authorList>
    </citation>
    <scope>NUCLEOTIDE SEQUENCE</scope>
</reference>
<organism evidence="3">
    <name type="scientific">hydrothermal vent metagenome</name>
    <dbReference type="NCBI Taxonomy" id="652676"/>
    <lineage>
        <taxon>unclassified sequences</taxon>
        <taxon>metagenomes</taxon>
        <taxon>ecological metagenomes</taxon>
    </lineage>
</organism>